<accession>A0ABR7NJT2</accession>
<dbReference type="Proteomes" id="UP000658131">
    <property type="component" value="Unassembled WGS sequence"/>
</dbReference>
<gene>
    <name evidence="2" type="ORF">H8717_09595</name>
</gene>
<name>A0ABR7NJT2_9FIRM</name>
<proteinExistence type="predicted"/>
<dbReference type="Pfam" id="PF23343">
    <property type="entry name" value="REP_ORF2-G2P"/>
    <property type="match status" value="1"/>
</dbReference>
<dbReference type="RefSeq" id="WP_262400160.1">
    <property type="nucleotide sequence ID" value="NZ_JACRTB010000013.1"/>
</dbReference>
<evidence type="ECO:0000313" key="2">
    <source>
        <dbReference type="EMBL" id="MBC8576654.1"/>
    </source>
</evidence>
<evidence type="ECO:0000259" key="1">
    <source>
        <dbReference type="Pfam" id="PF23343"/>
    </source>
</evidence>
<organism evidence="2 3">
    <name type="scientific">Yanshouia hominis</name>
    <dbReference type="NCBI Taxonomy" id="2763673"/>
    <lineage>
        <taxon>Bacteria</taxon>
        <taxon>Bacillati</taxon>
        <taxon>Bacillota</taxon>
        <taxon>Clostridia</taxon>
        <taxon>Eubacteriales</taxon>
        <taxon>Oscillospiraceae</taxon>
        <taxon>Yanshouia</taxon>
    </lineage>
</organism>
<dbReference type="EMBL" id="JACRTB010000013">
    <property type="protein sequence ID" value="MBC8576654.1"/>
    <property type="molecule type" value="Genomic_DNA"/>
</dbReference>
<reference evidence="2 3" key="1">
    <citation type="submission" date="2020-08" db="EMBL/GenBank/DDBJ databases">
        <title>Genome public.</title>
        <authorList>
            <person name="Liu C."/>
            <person name="Sun Q."/>
        </authorList>
    </citation>
    <scope>NUCLEOTIDE SEQUENCE [LARGE SCALE GENOMIC DNA]</scope>
    <source>
        <strain evidence="2 3">BX1</strain>
    </source>
</reference>
<feature type="domain" description="Replication-associated protein ORF2/G2P" evidence="1">
    <location>
        <begin position="90"/>
        <end position="206"/>
    </location>
</feature>
<keyword evidence="3" id="KW-1185">Reference proteome</keyword>
<evidence type="ECO:0000313" key="3">
    <source>
        <dbReference type="Proteomes" id="UP000658131"/>
    </source>
</evidence>
<dbReference type="InterPro" id="IPR056906">
    <property type="entry name" value="ORF2/G2P_dom"/>
</dbReference>
<sequence length="267" mass="30954">MAELSGVRLPRFETRTNARLKLYPFFYVHQVSNSDIFSRGEFETSDGKPFRPYVVPSKGNAKNSERSHYESRRRAVSAVRDIALCNIFEYMFTWTLDGSLIDRYDSKEIYKKVRAFLSNASSRKGFKYVLIPEYHKQKEGEDKPAIHMHGLCCLGSVQISPSGLNDKSGRPIFNMVDWKWGFSTCVPLDLNYERAVNYVAKYITETEVKIFGKWYLSSRNLLKRPDIVPLDGETFEEFRDEEKLADKRQIERTVYAGVKIVSENCYG</sequence>
<comment type="caution">
    <text evidence="2">The sequence shown here is derived from an EMBL/GenBank/DDBJ whole genome shotgun (WGS) entry which is preliminary data.</text>
</comment>
<protein>
    <recommendedName>
        <fullName evidence="1">Replication-associated protein ORF2/G2P domain-containing protein</fullName>
    </recommendedName>
</protein>